<dbReference type="SUPFAM" id="SSF54928">
    <property type="entry name" value="RNA-binding domain, RBD"/>
    <property type="match status" value="1"/>
</dbReference>
<gene>
    <name evidence="7" type="ORF">RUM44_009186</name>
</gene>
<protein>
    <recommendedName>
        <fullName evidence="6">UPF3 domain-containing protein</fullName>
    </recommendedName>
</protein>
<evidence type="ECO:0000256" key="2">
    <source>
        <dbReference type="ARBA" id="ARBA00005991"/>
    </source>
</evidence>
<accession>A0ABR1AS04</accession>
<dbReference type="Proteomes" id="UP001359485">
    <property type="component" value="Unassembled WGS sequence"/>
</dbReference>
<feature type="compositionally biased region" description="Basic and acidic residues" evidence="5">
    <location>
        <begin position="350"/>
        <end position="381"/>
    </location>
</feature>
<dbReference type="InterPro" id="IPR039722">
    <property type="entry name" value="Upf3"/>
</dbReference>
<name>A0ABR1AS04_POLSC</name>
<keyword evidence="4" id="KW-0539">Nucleus</keyword>
<feature type="compositionally biased region" description="Basic and acidic residues" evidence="5">
    <location>
        <begin position="315"/>
        <end position="324"/>
    </location>
</feature>
<comment type="caution">
    <text evidence="7">The sequence shown here is derived from an EMBL/GenBank/DDBJ whole genome shotgun (WGS) entry which is preliminary data.</text>
</comment>
<feature type="region of interest" description="Disordered" evidence="5">
    <location>
        <begin position="1"/>
        <end position="49"/>
    </location>
</feature>
<evidence type="ECO:0000256" key="3">
    <source>
        <dbReference type="ARBA" id="ARBA00023161"/>
    </source>
</evidence>
<dbReference type="PANTHER" id="PTHR13112">
    <property type="entry name" value="UPF3 REGULATOR OF NONSENSE TRANSCRIPTS-LIKE PROTEIN"/>
    <property type="match status" value="1"/>
</dbReference>
<organism evidence="7 8">
    <name type="scientific">Polyplax serrata</name>
    <name type="common">Common mouse louse</name>
    <dbReference type="NCBI Taxonomy" id="468196"/>
    <lineage>
        <taxon>Eukaryota</taxon>
        <taxon>Metazoa</taxon>
        <taxon>Ecdysozoa</taxon>
        <taxon>Arthropoda</taxon>
        <taxon>Hexapoda</taxon>
        <taxon>Insecta</taxon>
        <taxon>Pterygota</taxon>
        <taxon>Neoptera</taxon>
        <taxon>Paraneoptera</taxon>
        <taxon>Psocodea</taxon>
        <taxon>Troctomorpha</taxon>
        <taxon>Phthiraptera</taxon>
        <taxon>Anoplura</taxon>
        <taxon>Polyplacidae</taxon>
        <taxon>Polyplax</taxon>
    </lineage>
</organism>
<evidence type="ECO:0000256" key="5">
    <source>
        <dbReference type="SAM" id="MobiDB-lite"/>
    </source>
</evidence>
<feature type="compositionally biased region" description="Basic and acidic residues" evidence="5">
    <location>
        <begin position="665"/>
        <end position="682"/>
    </location>
</feature>
<feature type="compositionally biased region" description="Basic and acidic residues" evidence="5">
    <location>
        <begin position="468"/>
        <end position="500"/>
    </location>
</feature>
<dbReference type="InterPro" id="IPR035979">
    <property type="entry name" value="RBD_domain_sf"/>
</dbReference>
<feature type="compositionally biased region" description="Basic and acidic residues" evidence="5">
    <location>
        <begin position="628"/>
        <end position="637"/>
    </location>
</feature>
<feature type="compositionally biased region" description="Basic and acidic residues" evidence="5">
    <location>
        <begin position="558"/>
        <end position="590"/>
    </location>
</feature>
<reference evidence="7 8" key="1">
    <citation type="submission" date="2023-09" db="EMBL/GenBank/DDBJ databases">
        <title>Genomes of two closely related lineages of the louse Polyplax serrata with different host specificities.</title>
        <authorList>
            <person name="Martinu J."/>
            <person name="Tarabai H."/>
            <person name="Stefka J."/>
            <person name="Hypsa V."/>
        </authorList>
    </citation>
    <scope>NUCLEOTIDE SEQUENCE [LARGE SCALE GENOMIC DNA]</scope>
    <source>
        <strain evidence="7">98ZLc_SE</strain>
    </source>
</reference>
<dbReference type="PANTHER" id="PTHR13112:SF0">
    <property type="entry name" value="FI21285P1"/>
    <property type="match status" value="1"/>
</dbReference>
<comment type="similarity">
    <text evidence="2">Belongs to the RENT3 family.</text>
</comment>
<feature type="domain" description="UPF3" evidence="6">
    <location>
        <begin position="49"/>
        <end position="207"/>
    </location>
</feature>
<dbReference type="EMBL" id="JAWJWF010000045">
    <property type="protein sequence ID" value="KAK6626710.1"/>
    <property type="molecule type" value="Genomic_DNA"/>
</dbReference>
<feature type="compositionally biased region" description="Basic and acidic residues" evidence="5">
    <location>
        <begin position="520"/>
        <end position="544"/>
    </location>
</feature>
<keyword evidence="8" id="KW-1185">Reference proteome</keyword>
<evidence type="ECO:0000313" key="7">
    <source>
        <dbReference type="EMBL" id="KAK6626710.1"/>
    </source>
</evidence>
<dbReference type="InterPro" id="IPR005120">
    <property type="entry name" value="UPF3_dom"/>
</dbReference>
<evidence type="ECO:0000256" key="4">
    <source>
        <dbReference type="ARBA" id="ARBA00023242"/>
    </source>
</evidence>
<feature type="compositionally biased region" description="Basic and acidic residues" evidence="5">
    <location>
        <begin position="407"/>
        <end position="459"/>
    </location>
</feature>
<keyword evidence="3" id="KW-0866">Nonsense-mediated mRNA decay</keyword>
<feature type="compositionally biased region" description="Basic and acidic residues" evidence="5">
    <location>
        <begin position="217"/>
        <end position="300"/>
    </location>
</feature>
<proteinExistence type="inferred from homology"/>
<feature type="compositionally biased region" description="Polar residues" evidence="5">
    <location>
        <begin position="689"/>
        <end position="705"/>
    </location>
</feature>
<feature type="region of interest" description="Disordered" evidence="5">
    <location>
        <begin position="217"/>
        <end position="303"/>
    </location>
</feature>
<dbReference type="InterPro" id="IPR012677">
    <property type="entry name" value="Nucleotide-bd_a/b_plait_sf"/>
</dbReference>
<evidence type="ECO:0000259" key="6">
    <source>
        <dbReference type="Pfam" id="PF03467"/>
    </source>
</evidence>
<dbReference type="Pfam" id="PF03467">
    <property type="entry name" value="Smg4_UPF3"/>
    <property type="match status" value="1"/>
</dbReference>
<feature type="compositionally biased region" description="Basic and acidic residues" evidence="5">
    <location>
        <begin position="332"/>
        <end position="343"/>
    </location>
</feature>
<comment type="subcellular location">
    <subcellularLocation>
        <location evidence="1">Nucleus</location>
    </subcellularLocation>
</comment>
<feature type="region of interest" description="Disordered" evidence="5">
    <location>
        <begin position="315"/>
        <end position="705"/>
    </location>
</feature>
<feature type="compositionally biased region" description="Polar residues" evidence="5">
    <location>
        <begin position="638"/>
        <end position="654"/>
    </location>
</feature>
<evidence type="ECO:0000256" key="1">
    <source>
        <dbReference type="ARBA" id="ARBA00004123"/>
    </source>
</evidence>
<dbReference type="Gene3D" id="3.30.70.330">
    <property type="match status" value="1"/>
</dbReference>
<evidence type="ECO:0000313" key="8">
    <source>
        <dbReference type="Proteomes" id="UP001359485"/>
    </source>
</evidence>
<sequence>MEVEEKTLPIIEGSEESNPKKEKILTLLFPTEPQQTEGKGNRKDKNKPPTKVVIRRLPPKFTKEAFIEEFSPLPAHDYFHFVRGDLNLGIHAFSRAYINFLNQEDIFSFKEKYDDYDLQDEKGRTYHAVVEFAAFQKIPKRNVVKKKLSKVGTLESDPKYIEFLQKLEESKNFINNPSEYFHETENSALKTKIITTPLLEFLKKKRQKKIEVRNEIRQRKREAEREKKRKDEEKRKAEREKRKEEKKNSEKSKSVEEKTEKSDDRSKDKRNEDRGRVKDDKKDLKNRKNLEKDSASEEKVYSVIPNDPAILEVVVRRPEKETKQAGKTAYKGNDEAKSIKNNDSETNLGKTERKHSDFRTRIVEEKQRKSFYKRDADDTKTVKMNSGNRKGIPDEKGDNYNIGNCGEVKEKKSEAKPDGERHEYSKVEVKETKSKFRYSEQRNRDREYRQKTSDCKNPKEIQPGAGEAKGRGKDSDERGGSGKLNQEDVKKSSSEPKVSDGAKMAATGGRDAESVTGRRKSLEIEREPMDTERKRSKSFHDVSSKEFFGFDGGKKKRESSTVDKESGQAEDGSKDLTEEDSKKDPRTERRIRNKRMHPNCDCHPTCTYAKDRPSIEIYRPGMGKFSKQRLEQKKDDQNSNTSPTGTPYPSNKSNRFAYKANSKKVHGEGKNPFRGDESEGQKNGEGNGKCQTEVRTMTFNRSKEN</sequence>